<dbReference type="EMBL" id="CATNWA010006940">
    <property type="protein sequence ID" value="CAI9553080.1"/>
    <property type="molecule type" value="Genomic_DNA"/>
</dbReference>
<evidence type="ECO:0000256" key="2">
    <source>
        <dbReference type="RuleBase" id="RU102079"/>
    </source>
</evidence>
<reference evidence="4" key="1">
    <citation type="submission" date="2023-05" db="EMBL/GenBank/DDBJ databases">
        <authorList>
            <person name="Stuckert A."/>
        </authorList>
    </citation>
    <scope>NUCLEOTIDE SEQUENCE</scope>
</reference>
<dbReference type="SMART" id="SM00276">
    <property type="entry name" value="GLECT"/>
    <property type="match status" value="1"/>
</dbReference>
<feature type="domain" description="Galectin" evidence="3">
    <location>
        <begin position="96"/>
        <end position="216"/>
    </location>
</feature>
<dbReference type="Gene3D" id="2.60.120.200">
    <property type="match status" value="2"/>
</dbReference>
<dbReference type="PANTHER" id="PTHR11346:SF184">
    <property type="entry name" value="GALECTIN"/>
    <property type="match status" value="1"/>
</dbReference>
<dbReference type="InterPro" id="IPR044156">
    <property type="entry name" value="Galectin-like"/>
</dbReference>
<comment type="caution">
    <text evidence="4">The sequence shown here is derived from an EMBL/GenBank/DDBJ whole genome shotgun (WGS) entry which is preliminary data.</text>
</comment>
<dbReference type="InterPro" id="IPR001079">
    <property type="entry name" value="Galectin_CRD"/>
</dbReference>
<keyword evidence="5" id="KW-1185">Reference proteome</keyword>
<protein>
    <recommendedName>
        <fullName evidence="2">Galectin</fullName>
    </recommendedName>
</protein>
<evidence type="ECO:0000313" key="4">
    <source>
        <dbReference type="EMBL" id="CAI9553080.1"/>
    </source>
</evidence>
<dbReference type="PROSITE" id="PS51304">
    <property type="entry name" value="GALECTIN"/>
    <property type="match status" value="2"/>
</dbReference>
<evidence type="ECO:0000256" key="1">
    <source>
        <dbReference type="ARBA" id="ARBA00022734"/>
    </source>
</evidence>
<gene>
    <name evidence="4" type="ORF">SPARVUS_LOCUS3977986</name>
</gene>
<dbReference type="SUPFAM" id="SSF49899">
    <property type="entry name" value="Concanavalin A-like lectins/glucanases"/>
    <property type="match status" value="2"/>
</dbReference>
<dbReference type="PANTHER" id="PTHR11346">
    <property type="entry name" value="GALECTIN"/>
    <property type="match status" value="1"/>
</dbReference>
<evidence type="ECO:0000313" key="5">
    <source>
        <dbReference type="Proteomes" id="UP001162483"/>
    </source>
</evidence>
<dbReference type="Pfam" id="PF00337">
    <property type="entry name" value="Gal-bind_lectin"/>
    <property type="match status" value="2"/>
</dbReference>
<feature type="domain" description="Galectin" evidence="3">
    <location>
        <begin position="1"/>
        <end position="62"/>
    </location>
</feature>
<dbReference type="CDD" id="cd00070">
    <property type="entry name" value="GLECT"/>
    <property type="match status" value="1"/>
</dbReference>
<sequence length="216" mass="24176">MKKDMPFKAGKVFSIMFEITPNNYLIAANGDRFYEFGHRIPVDQVRWLSVSGDIIVQHLAILGCGTGVKGSLVMSPMQAELIPMMGPPALLPTVPFKANINGGMIPKRSVVVKGIPVGKSFSINLKNGSSSDIALHINPRLSKNALIRNSFVNGTWGQEETQVTKNPVKQGDYFELSIRSGQKSFKIFMNGSPLCDYGYRVFLIWHKWTPWKWKEM</sequence>
<accession>A0ABN9C052</accession>
<name>A0ABN9C052_9NEOB</name>
<evidence type="ECO:0000259" key="3">
    <source>
        <dbReference type="PROSITE" id="PS51304"/>
    </source>
</evidence>
<proteinExistence type="predicted"/>
<dbReference type="Proteomes" id="UP001162483">
    <property type="component" value="Unassembled WGS sequence"/>
</dbReference>
<organism evidence="4 5">
    <name type="scientific">Staurois parvus</name>
    <dbReference type="NCBI Taxonomy" id="386267"/>
    <lineage>
        <taxon>Eukaryota</taxon>
        <taxon>Metazoa</taxon>
        <taxon>Chordata</taxon>
        <taxon>Craniata</taxon>
        <taxon>Vertebrata</taxon>
        <taxon>Euteleostomi</taxon>
        <taxon>Amphibia</taxon>
        <taxon>Batrachia</taxon>
        <taxon>Anura</taxon>
        <taxon>Neobatrachia</taxon>
        <taxon>Ranoidea</taxon>
        <taxon>Ranidae</taxon>
        <taxon>Staurois</taxon>
    </lineage>
</organism>
<dbReference type="InterPro" id="IPR013320">
    <property type="entry name" value="ConA-like_dom_sf"/>
</dbReference>
<dbReference type="SMART" id="SM00908">
    <property type="entry name" value="Gal-bind_lectin"/>
    <property type="match status" value="1"/>
</dbReference>
<keyword evidence="1 2" id="KW-0430">Lectin</keyword>